<dbReference type="EMBL" id="LAZR01001863">
    <property type="protein sequence ID" value="KKN37895.1"/>
    <property type="molecule type" value="Genomic_DNA"/>
</dbReference>
<gene>
    <name evidence="1" type="ORF">LCGC14_0758750</name>
</gene>
<name>A0A0F9Q1W5_9ZZZZ</name>
<reference evidence="1" key="1">
    <citation type="journal article" date="2015" name="Nature">
        <title>Complex archaea that bridge the gap between prokaryotes and eukaryotes.</title>
        <authorList>
            <person name="Spang A."/>
            <person name="Saw J.H."/>
            <person name="Jorgensen S.L."/>
            <person name="Zaremba-Niedzwiedzka K."/>
            <person name="Martijn J."/>
            <person name="Lind A.E."/>
            <person name="van Eijk R."/>
            <person name="Schleper C."/>
            <person name="Guy L."/>
            <person name="Ettema T.J."/>
        </authorList>
    </citation>
    <scope>NUCLEOTIDE SEQUENCE</scope>
</reference>
<feature type="non-terminal residue" evidence="1">
    <location>
        <position position="416"/>
    </location>
</feature>
<accession>A0A0F9Q1W5</accession>
<organism evidence="1">
    <name type="scientific">marine sediment metagenome</name>
    <dbReference type="NCBI Taxonomy" id="412755"/>
    <lineage>
        <taxon>unclassified sequences</taxon>
        <taxon>metagenomes</taxon>
        <taxon>ecological metagenomes</taxon>
    </lineage>
</organism>
<dbReference type="AlphaFoldDB" id="A0A0F9Q1W5"/>
<comment type="caution">
    <text evidence="1">The sequence shown here is derived from an EMBL/GenBank/DDBJ whole genome shotgun (WGS) entry which is preliminary data.</text>
</comment>
<sequence>MATEFENFINLELPRRPALLTVAITGFDGDPNVGAPAIITGAPVGTYYQQETPATLWRKDPDLTWGEQNGVSVHALAGALHSADTLSNLNTKISDATLIDTADARLSDARTPITHSLGGAEHSADTLANLNLKISDATLIDTGDSRLSDARTPTAHLMGGAEHTADTLSSLNAKVSDATLVDSGAVVLRDGSQTLTANWDTGAFNILTKAIEARAGQNLVFNRTGGNPVLTILNGTTRFETQPTVHFVGATFNDDIGVKLGSSGDFSFVYSTVQTNNGLLLGTQGAEGNYFLFTDKARFATNFGLGAFSNPTWAIHDGSITVSNLTTFTQNAGTLLVNNIASGGKIRFQSETVTLFIVNQSNNIAITQIAGAEPTNAATQLDSRKLGFEMRAWDGAAPQTRTGWLRFQADTLTNDA</sequence>
<protein>
    <submittedName>
        <fullName evidence="1">Uncharacterized protein</fullName>
    </submittedName>
</protein>
<evidence type="ECO:0000313" key="1">
    <source>
        <dbReference type="EMBL" id="KKN37895.1"/>
    </source>
</evidence>
<proteinExistence type="predicted"/>